<name>A0A1A9WDY7_9MUSC</name>
<feature type="transmembrane region" description="Helical" evidence="1">
    <location>
        <begin position="83"/>
        <end position="101"/>
    </location>
</feature>
<dbReference type="STRING" id="37001.A0A1A9WDY7"/>
<keyword evidence="1" id="KW-0812">Transmembrane</keyword>
<sequence>MMITCGGGDDLGNCTLRITFCIAMTLVSLAVVIAVLALLWLWVLVLLLLIMTLVAVLVIVVASVVVVLMLLADSSETETGSTAAASPFTAQLIAIFVLHVIKAVKTDIQISSIEGRKNLVGGRLETDVTTAKRNRFGYFSTIEYSADSE</sequence>
<evidence type="ECO:0000313" key="2">
    <source>
        <dbReference type="EnsemblMetazoa" id="GBRI016023-PA"/>
    </source>
</evidence>
<feature type="transmembrane region" description="Helical" evidence="1">
    <location>
        <begin position="48"/>
        <end position="71"/>
    </location>
</feature>
<organism evidence="2 3">
    <name type="scientific">Glossina brevipalpis</name>
    <dbReference type="NCBI Taxonomy" id="37001"/>
    <lineage>
        <taxon>Eukaryota</taxon>
        <taxon>Metazoa</taxon>
        <taxon>Ecdysozoa</taxon>
        <taxon>Arthropoda</taxon>
        <taxon>Hexapoda</taxon>
        <taxon>Insecta</taxon>
        <taxon>Pterygota</taxon>
        <taxon>Neoptera</taxon>
        <taxon>Endopterygota</taxon>
        <taxon>Diptera</taxon>
        <taxon>Brachycera</taxon>
        <taxon>Muscomorpha</taxon>
        <taxon>Hippoboscoidea</taxon>
        <taxon>Glossinidae</taxon>
        <taxon>Glossina</taxon>
    </lineage>
</organism>
<protein>
    <submittedName>
        <fullName evidence="2">Uncharacterized protein</fullName>
    </submittedName>
</protein>
<proteinExistence type="predicted"/>
<reference evidence="2" key="2">
    <citation type="submission" date="2020-05" db="UniProtKB">
        <authorList>
            <consortium name="EnsemblMetazoa"/>
        </authorList>
    </citation>
    <scope>IDENTIFICATION</scope>
    <source>
        <strain evidence="2">IAEA</strain>
    </source>
</reference>
<evidence type="ECO:0000313" key="3">
    <source>
        <dbReference type="Proteomes" id="UP000091820"/>
    </source>
</evidence>
<keyword evidence="3" id="KW-1185">Reference proteome</keyword>
<accession>A0A1A9WDY7</accession>
<keyword evidence="1" id="KW-1133">Transmembrane helix</keyword>
<dbReference type="VEuPathDB" id="VectorBase:GBRI016023"/>
<keyword evidence="1" id="KW-0472">Membrane</keyword>
<dbReference type="AlphaFoldDB" id="A0A1A9WDY7"/>
<reference evidence="3" key="1">
    <citation type="submission" date="2014-03" db="EMBL/GenBank/DDBJ databases">
        <authorList>
            <person name="Aksoy S."/>
            <person name="Warren W."/>
            <person name="Wilson R.K."/>
        </authorList>
    </citation>
    <scope>NUCLEOTIDE SEQUENCE [LARGE SCALE GENOMIC DNA]</scope>
    <source>
        <strain evidence="3">IAEA</strain>
    </source>
</reference>
<feature type="transmembrane region" description="Helical" evidence="1">
    <location>
        <begin position="20"/>
        <end position="42"/>
    </location>
</feature>
<dbReference type="EnsemblMetazoa" id="GBRI016023-RA">
    <property type="protein sequence ID" value="GBRI016023-PA"/>
    <property type="gene ID" value="GBRI016023"/>
</dbReference>
<dbReference type="Proteomes" id="UP000091820">
    <property type="component" value="Unassembled WGS sequence"/>
</dbReference>
<evidence type="ECO:0000256" key="1">
    <source>
        <dbReference type="SAM" id="Phobius"/>
    </source>
</evidence>